<comment type="similarity">
    <text evidence="1">Belongs to the LysR transcriptional regulatory family.</text>
</comment>
<dbReference type="Gene3D" id="1.10.10.10">
    <property type="entry name" value="Winged helix-like DNA-binding domain superfamily/Winged helix DNA-binding domain"/>
    <property type="match status" value="1"/>
</dbReference>
<dbReference type="PROSITE" id="PS50931">
    <property type="entry name" value="HTH_LYSR"/>
    <property type="match status" value="1"/>
</dbReference>
<gene>
    <name evidence="6" type="ORF">BZJ21_01395</name>
</gene>
<dbReference type="SUPFAM" id="SSF53850">
    <property type="entry name" value="Periplasmic binding protein-like II"/>
    <property type="match status" value="1"/>
</dbReference>
<dbReference type="EMBL" id="MUFR01000003">
    <property type="protein sequence ID" value="OOF35161.1"/>
    <property type="molecule type" value="Genomic_DNA"/>
</dbReference>
<evidence type="ECO:0000256" key="3">
    <source>
        <dbReference type="ARBA" id="ARBA00023125"/>
    </source>
</evidence>
<keyword evidence="3" id="KW-0238">DNA-binding</keyword>
<name>A0ABX3KU62_SALCS</name>
<evidence type="ECO:0000256" key="2">
    <source>
        <dbReference type="ARBA" id="ARBA00023015"/>
    </source>
</evidence>
<keyword evidence="7" id="KW-1185">Reference proteome</keyword>
<protein>
    <submittedName>
        <fullName evidence="6">LysR family transcriptional regulator</fullName>
    </submittedName>
</protein>
<dbReference type="InterPro" id="IPR000847">
    <property type="entry name" value="LysR_HTH_N"/>
</dbReference>
<reference evidence="7" key="1">
    <citation type="submission" date="2017-01" db="EMBL/GenBank/DDBJ databases">
        <title>Draft genome of the species Salinivibrio costicola subsp. alcaliphilus.</title>
        <authorList>
            <person name="Lopez-Hermoso C."/>
            <person name="De La Haba R."/>
            <person name="Sanchez-Porro C."/>
            <person name="Ventosa A."/>
        </authorList>
    </citation>
    <scope>NUCLEOTIDE SEQUENCE [LARGE SCALE GENOMIC DNA]</scope>
    <source>
        <strain evidence="7">CBH448</strain>
    </source>
</reference>
<dbReference type="Gene3D" id="3.40.190.290">
    <property type="match status" value="1"/>
</dbReference>
<dbReference type="PRINTS" id="PR00039">
    <property type="entry name" value="HTHLYSR"/>
</dbReference>
<dbReference type="Proteomes" id="UP000189431">
    <property type="component" value="Unassembled WGS sequence"/>
</dbReference>
<keyword evidence="2" id="KW-0805">Transcription regulation</keyword>
<dbReference type="Pfam" id="PF00126">
    <property type="entry name" value="HTH_1"/>
    <property type="match status" value="1"/>
</dbReference>
<evidence type="ECO:0000313" key="6">
    <source>
        <dbReference type="EMBL" id="OOF35161.1"/>
    </source>
</evidence>
<sequence>MAPHWEGLNEFLSVAEHGSFTQAANKLDITVVSVSRRVASLEAYLGVKLFHRTTRKVSLTDEGELYYQRCRPLLAALVDAEQTITQSQALPSGLVRVTAPVNFGEQYIAPLLAPFLTAYPQVSIDLHLTNRRVDLTDTGTDVAIRIGHLPDSSLKAKRLGSRQLTICASPGYLAAHGSPDSPSALSRHTCLVGSNEHWHYQSSGKIRTLTVSGKLRCNSGVALLDAAKHGLGLAQLPHYYVQAALANGELVEVLTDYRVDDEGIWALYPSGRQLQPKVAAWLEFLADHLPDQQLRTSTSASMGAR</sequence>
<dbReference type="RefSeq" id="WP_077668939.1">
    <property type="nucleotide sequence ID" value="NZ_MUFR01000003.1"/>
</dbReference>
<dbReference type="InterPro" id="IPR058163">
    <property type="entry name" value="LysR-type_TF_proteobact-type"/>
</dbReference>
<keyword evidence="4" id="KW-0804">Transcription</keyword>
<evidence type="ECO:0000313" key="7">
    <source>
        <dbReference type="Proteomes" id="UP000189431"/>
    </source>
</evidence>
<dbReference type="InterPro" id="IPR005119">
    <property type="entry name" value="LysR_subst-bd"/>
</dbReference>
<proteinExistence type="inferred from homology"/>
<comment type="caution">
    <text evidence="6">The sequence shown here is derived from an EMBL/GenBank/DDBJ whole genome shotgun (WGS) entry which is preliminary data.</text>
</comment>
<dbReference type="PANTHER" id="PTHR30537:SF10">
    <property type="entry name" value="TRANSCRIPTIONAL REGULATOR-RELATED"/>
    <property type="match status" value="1"/>
</dbReference>
<feature type="domain" description="HTH lysR-type" evidence="5">
    <location>
        <begin position="11"/>
        <end position="60"/>
    </location>
</feature>
<organism evidence="6 7">
    <name type="scientific">Salinivibrio costicola subsp. alcaliphilus</name>
    <dbReference type="NCBI Taxonomy" id="272773"/>
    <lineage>
        <taxon>Bacteria</taxon>
        <taxon>Pseudomonadati</taxon>
        <taxon>Pseudomonadota</taxon>
        <taxon>Gammaproteobacteria</taxon>
        <taxon>Vibrionales</taxon>
        <taxon>Vibrionaceae</taxon>
        <taxon>Salinivibrio</taxon>
    </lineage>
</organism>
<evidence type="ECO:0000256" key="1">
    <source>
        <dbReference type="ARBA" id="ARBA00009437"/>
    </source>
</evidence>
<evidence type="ECO:0000256" key="4">
    <source>
        <dbReference type="ARBA" id="ARBA00023163"/>
    </source>
</evidence>
<dbReference type="PANTHER" id="PTHR30537">
    <property type="entry name" value="HTH-TYPE TRANSCRIPTIONAL REGULATOR"/>
    <property type="match status" value="1"/>
</dbReference>
<accession>A0ABX3KU62</accession>
<dbReference type="Pfam" id="PF03466">
    <property type="entry name" value="LysR_substrate"/>
    <property type="match status" value="1"/>
</dbReference>
<evidence type="ECO:0000259" key="5">
    <source>
        <dbReference type="PROSITE" id="PS50931"/>
    </source>
</evidence>
<dbReference type="SUPFAM" id="SSF46785">
    <property type="entry name" value="Winged helix' DNA-binding domain"/>
    <property type="match status" value="1"/>
</dbReference>
<dbReference type="InterPro" id="IPR036388">
    <property type="entry name" value="WH-like_DNA-bd_sf"/>
</dbReference>
<dbReference type="InterPro" id="IPR036390">
    <property type="entry name" value="WH_DNA-bd_sf"/>
</dbReference>